<keyword evidence="2" id="KW-1185">Reference proteome</keyword>
<dbReference type="Proteomes" id="UP000321436">
    <property type="component" value="Unassembled WGS sequence"/>
</dbReference>
<sequence length="262" mass="29662">MAAAFSFAACSKKDTPGDITVPEKEWLLDRIVNEEDSVQLFYNGDATVKQFARFGKAYGWNDSTRLEYANGKVARFLLYEVEGGTRLDRVFTYNGDQLVRIDYYNFVDATEIAVTDHDSLVYDNGKLAECHHINGDYRNSFSVYTWENGNIVKEEQFSVVAGPPVADLVITYTYNEKPGLSASIKGNFAFLFYQDDYTFLSANALEKAEARYASGEALAFRRTVEYTYTTEGLLSTAVVTDEDMEEDETTILHNSYTFIEKN</sequence>
<gene>
    <name evidence="1" type="ORF">CCY01nite_01030</name>
</gene>
<evidence type="ECO:0000313" key="1">
    <source>
        <dbReference type="EMBL" id="GEP93843.1"/>
    </source>
</evidence>
<name>A0A512RDR0_9BACT</name>
<reference evidence="1 2" key="1">
    <citation type="submission" date="2019-07" db="EMBL/GenBank/DDBJ databases">
        <title>Whole genome shotgun sequence of Chitinophaga cymbidii NBRC 109752.</title>
        <authorList>
            <person name="Hosoyama A."/>
            <person name="Uohara A."/>
            <person name="Ohji S."/>
            <person name="Ichikawa N."/>
        </authorList>
    </citation>
    <scope>NUCLEOTIDE SEQUENCE [LARGE SCALE GENOMIC DNA]</scope>
    <source>
        <strain evidence="1 2">NBRC 109752</strain>
    </source>
</reference>
<comment type="caution">
    <text evidence="1">The sequence shown here is derived from an EMBL/GenBank/DDBJ whole genome shotgun (WGS) entry which is preliminary data.</text>
</comment>
<evidence type="ECO:0000313" key="2">
    <source>
        <dbReference type="Proteomes" id="UP000321436"/>
    </source>
</evidence>
<dbReference type="EMBL" id="BKAU01000001">
    <property type="protein sequence ID" value="GEP93843.1"/>
    <property type="molecule type" value="Genomic_DNA"/>
</dbReference>
<accession>A0A512RDR0</accession>
<evidence type="ECO:0008006" key="3">
    <source>
        <dbReference type="Google" id="ProtNLM"/>
    </source>
</evidence>
<proteinExistence type="predicted"/>
<dbReference type="AlphaFoldDB" id="A0A512RDR0"/>
<organism evidence="1 2">
    <name type="scientific">Chitinophaga cymbidii</name>
    <dbReference type="NCBI Taxonomy" id="1096750"/>
    <lineage>
        <taxon>Bacteria</taxon>
        <taxon>Pseudomonadati</taxon>
        <taxon>Bacteroidota</taxon>
        <taxon>Chitinophagia</taxon>
        <taxon>Chitinophagales</taxon>
        <taxon>Chitinophagaceae</taxon>
        <taxon>Chitinophaga</taxon>
    </lineage>
</organism>
<protein>
    <recommendedName>
        <fullName evidence="3">DUF4595 domain-containing protein</fullName>
    </recommendedName>
</protein>